<reference evidence="1 2" key="1">
    <citation type="submission" date="2016-07" db="EMBL/GenBank/DDBJ databases">
        <title>Draft Genome Sequence of Methylobrevis pamukkalensis PK2.</title>
        <authorList>
            <person name="Vasilenko O.V."/>
            <person name="Doronina N.V."/>
            <person name="Shmareva M.N."/>
            <person name="Tarlachkov S.V."/>
            <person name="Mustakhimov I."/>
            <person name="Trotsenko Y.A."/>
        </authorList>
    </citation>
    <scope>NUCLEOTIDE SEQUENCE [LARGE SCALE GENOMIC DNA]</scope>
    <source>
        <strain evidence="1 2">PK2</strain>
    </source>
</reference>
<proteinExistence type="predicted"/>
<dbReference type="AlphaFoldDB" id="A0A1E3GYH0"/>
<dbReference type="Proteomes" id="UP000094622">
    <property type="component" value="Unassembled WGS sequence"/>
</dbReference>
<organism evidence="1 2">
    <name type="scientific">Methylobrevis pamukkalensis</name>
    <dbReference type="NCBI Taxonomy" id="1439726"/>
    <lineage>
        <taxon>Bacteria</taxon>
        <taxon>Pseudomonadati</taxon>
        <taxon>Pseudomonadota</taxon>
        <taxon>Alphaproteobacteria</taxon>
        <taxon>Hyphomicrobiales</taxon>
        <taxon>Pleomorphomonadaceae</taxon>
        <taxon>Methylobrevis</taxon>
    </lineage>
</organism>
<keyword evidence="2" id="KW-1185">Reference proteome</keyword>
<evidence type="ECO:0000313" key="2">
    <source>
        <dbReference type="Proteomes" id="UP000094622"/>
    </source>
</evidence>
<evidence type="ECO:0000313" key="1">
    <source>
        <dbReference type="EMBL" id="ODN69129.1"/>
    </source>
</evidence>
<name>A0A1E3GYH0_9HYPH</name>
<accession>A0A1E3GYH0</accession>
<protein>
    <submittedName>
        <fullName evidence="1">Uncharacterized protein</fullName>
    </submittedName>
</protein>
<dbReference type="EMBL" id="MCRJ01000108">
    <property type="protein sequence ID" value="ODN69129.1"/>
    <property type="molecule type" value="Genomic_DNA"/>
</dbReference>
<gene>
    <name evidence="1" type="ORF">A6302_03570</name>
</gene>
<comment type="caution">
    <text evidence="1">The sequence shown here is derived from an EMBL/GenBank/DDBJ whole genome shotgun (WGS) entry which is preliminary data.</text>
</comment>
<sequence>MRSLADLAAVVRFFSRLPVPRLGPSDDPAALPDFRRAAVTVPLAGS</sequence>
<dbReference type="RefSeq" id="WP_245294105.1">
    <property type="nucleotide sequence ID" value="NZ_MCRJ01000108.1"/>
</dbReference>